<gene>
    <name evidence="2" type="ORF">E6C27_scaffold319G00840</name>
</gene>
<feature type="compositionally biased region" description="Basic and acidic residues" evidence="1">
    <location>
        <begin position="59"/>
        <end position="71"/>
    </location>
</feature>
<dbReference type="PANTHER" id="PTHR33437:SF2">
    <property type="entry name" value="OS06G0361200 PROTEIN"/>
    <property type="match status" value="1"/>
</dbReference>
<feature type="region of interest" description="Disordered" evidence="1">
    <location>
        <begin position="230"/>
        <end position="271"/>
    </location>
</feature>
<accession>A0A5A7ULK6</accession>
<feature type="compositionally biased region" description="Basic and acidic residues" evidence="1">
    <location>
        <begin position="17"/>
        <end position="36"/>
    </location>
</feature>
<dbReference type="EMBL" id="SSTE01008362">
    <property type="protein sequence ID" value="KAA0055958.1"/>
    <property type="molecule type" value="Genomic_DNA"/>
</dbReference>
<evidence type="ECO:0000313" key="2">
    <source>
        <dbReference type="EMBL" id="KAA0055958.1"/>
    </source>
</evidence>
<organism evidence="2 3">
    <name type="scientific">Cucumis melo var. makuwa</name>
    <name type="common">Oriental melon</name>
    <dbReference type="NCBI Taxonomy" id="1194695"/>
    <lineage>
        <taxon>Eukaryota</taxon>
        <taxon>Viridiplantae</taxon>
        <taxon>Streptophyta</taxon>
        <taxon>Embryophyta</taxon>
        <taxon>Tracheophyta</taxon>
        <taxon>Spermatophyta</taxon>
        <taxon>Magnoliopsida</taxon>
        <taxon>eudicotyledons</taxon>
        <taxon>Gunneridae</taxon>
        <taxon>Pentapetalae</taxon>
        <taxon>rosids</taxon>
        <taxon>fabids</taxon>
        <taxon>Cucurbitales</taxon>
        <taxon>Cucurbitaceae</taxon>
        <taxon>Benincaseae</taxon>
        <taxon>Cucumis</taxon>
    </lineage>
</organism>
<feature type="compositionally biased region" description="Basic residues" evidence="1">
    <location>
        <begin position="239"/>
        <end position="262"/>
    </location>
</feature>
<protein>
    <submittedName>
        <fullName evidence="2">Retrotransposon gag protein</fullName>
    </submittedName>
</protein>
<proteinExistence type="predicted"/>
<feature type="compositionally biased region" description="Basic residues" evidence="1">
    <location>
        <begin position="49"/>
        <end position="58"/>
    </location>
</feature>
<comment type="caution">
    <text evidence="2">The sequence shown here is derived from an EMBL/GenBank/DDBJ whole genome shotgun (WGS) entry which is preliminary data.</text>
</comment>
<sequence>MELSTASRGTKDFPVPEVRKDKKETKSAEKVVKSSMKESMVVNTTPLKFSKRKEGRAKKKDDGSERRRLTLKERQEKVYPFPDSDIADMLEQLLEKQLIQLPECKRPEQAGKVDDPNYCKYHRVISHPVEKCFVLKELILRLAREKKIELDLEEVAQTNHAAAMIMSEALSPRLIFEERESLVQFGTFELVVVRFHQEVALEDSQEKERLIEEDDEGWIIVTRRKKRKSTPIQKEHRFYRNYRRGNKAQKNKKKKKTRKLKLRHEEDKDFP</sequence>
<name>A0A5A7ULK6_CUCMM</name>
<evidence type="ECO:0000256" key="1">
    <source>
        <dbReference type="SAM" id="MobiDB-lite"/>
    </source>
</evidence>
<reference evidence="2 3" key="1">
    <citation type="submission" date="2019-08" db="EMBL/GenBank/DDBJ databases">
        <title>Draft genome sequences of two oriental melons (Cucumis melo L. var makuwa).</title>
        <authorList>
            <person name="Kwon S.-Y."/>
        </authorList>
    </citation>
    <scope>NUCLEOTIDE SEQUENCE [LARGE SCALE GENOMIC DNA]</scope>
    <source>
        <strain evidence="3">cv. SW 3</strain>
        <tissue evidence="2">Leaf</tissue>
    </source>
</reference>
<dbReference type="AlphaFoldDB" id="A0A5A7ULK6"/>
<evidence type="ECO:0000313" key="3">
    <source>
        <dbReference type="Proteomes" id="UP000321393"/>
    </source>
</evidence>
<feature type="region of interest" description="Disordered" evidence="1">
    <location>
        <begin position="1"/>
        <end position="71"/>
    </location>
</feature>
<dbReference type="Proteomes" id="UP000321393">
    <property type="component" value="Unassembled WGS sequence"/>
</dbReference>
<dbReference type="PANTHER" id="PTHR33437">
    <property type="entry name" value="OS06G0361200 PROTEIN"/>
    <property type="match status" value="1"/>
</dbReference>